<evidence type="ECO:0000256" key="5">
    <source>
        <dbReference type="RuleBase" id="RU364054"/>
    </source>
</evidence>
<evidence type="ECO:0000259" key="7">
    <source>
        <dbReference type="Pfam" id="PF01619"/>
    </source>
</evidence>
<feature type="chain" id="PRO_5035429261" description="Proline dehydrogenase" evidence="6">
    <location>
        <begin position="25"/>
        <end position="425"/>
    </location>
</feature>
<proteinExistence type="inferred from homology"/>
<dbReference type="AlphaFoldDB" id="A0A8K0STI4"/>
<dbReference type="SUPFAM" id="SSF51730">
    <property type="entry name" value="FAD-linked oxidoreductase"/>
    <property type="match status" value="1"/>
</dbReference>
<dbReference type="Proteomes" id="UP000813444">
    <property type="component" value="Unassembled WGS sequence"/>
</dbReference>
<evidence type="ECO:0000256" key="6">
    <source>
        <dbReference type="SAM" id="SignalP"/>
    </source>
</evidence>
<feature type="signal peptide" evidence="6">
    <location>
        <begin position="1"/>
        <end position="24"/>
    </location>
</feature>
<dbReference type="GO" id="GO:0010133">
    <property type="term" value="P:L-proline catabolic process to L-glutamate"/>
    <property type="evidence" value="ECO:0007669"/>
    <property type="project" value="TreeGrafter"/>
</dbReference>
<gene>
    <name evidence="8" type="ORF">B0I35DRAFT_452071</name>
</gene>
<reference evidence="8" key="1">
    <citation type="journal article" date="2021" name="Nat. Commun.">
        <title>Genetic determinants of endophytism in the Arabidopsis root mycobiome.</title>
        <authorList>
            <person name="Mesny F."/>
            <person name="Miyauchi S."/>
            <person name="Thiergart T."/>
            <person name="Pickel B."/>
            <person name="Atanasova L."/>
            <person name="Karlsson M."/>
            <person name="Huettel B."/>
            <person name="Barry K.W."/>
            <person name="Haridas S."/>
            <person name="Chen C."/>
            <person name="Bauer D."/>
            <person name="Andreopoulos W."/>
            <person name="Pangilinan J."/>
            <person name="LaButti K."/>
            <person name="Riley R."/>
            <person name="Lipzen A."/>
            <person name="Clum A."/>
            <person name="Drula E."/>
            <person name="Henrissat B."/>
            <person name="Kohler A."/>
            <person name="Grigoriev I.V."/>
            <person name="Martin F.M."/>
            <person name="Hacquard S."/>
        </authorList>
    </citation>
    <scope>NUCLEOTIDE SEQUENCE</scope>
    <source>
        <strain evidence="8">MPI-CAGE-CH-0235</strain>
    </source>
</reference>
<comment type="similarity">
    <text evidence="1 5">Belongs to the proline oxidase family.</text>
</comment>
<accession>A0A8K0STI4</accession>
<dbReference type="GO" id="GO:0005739">
    <property type="term" value="C:mitochondrion"/>
    <property type="evidence" value="ECO:0007669"/>
    <property type="project" value="TreeGrafter"/>
</dbReference>
<dbReference type="GO" id="GO:0071949">
    <property type="term" value="F:FAD binding"/>
    <property type="evidence" value="ECO:0007669"/>
    <property type="project" value="TreeGrafter"/>
</dbReference>
<evidence type="ECO:0000256" key="2">
    <source>
        <dbReference type="ARBA" id="ARBA00012695"/>
    </source>
</evidence>
<dbReference type="InterPro" id="IPR029041">
    <property type="entry name" value="FAD-linked_oxidoreductase-like"/>
</dbReference>
<protein>
    <recommendedName>
        <fullName evidence="2 5">Proline dehydrogenase</fullName>
        <ecNumber evidence="2 5">1.5.5.2</ecNumber>
    </recommendedName>
</protein>
<dbReference type="Gene3D" id="3.20.20.220">
    <property type="match status" value="1"/>
</dbReference>
<keyword evidence="6" id="KW-0732">Signal</keyword>
<dbReference type="PANTHER" id="PTHR13914">
    <property type="entry name" value="PROLINE OXIDASE"/>
    <property type="match status" value="1"/>
</dbReference>
<evidence type="ECO:0000256" key="4">
    <source>
        <dbReference type="ARBA" id="ARBA00023062"/>
    </source>
</evidence>
<keyword evidence="5" id="KW-0274">FAD</keyword>
<comment type="function">
    <text evidence="5">Converts proline to delta-1-pyrroline-5-carboxylate.</text>
</comment>
<sequence length="425" mass="46649">MEPTTRAPLAILPLTMLLRSLATATVSSSPVLLPPSLHVMAALAHSTSPLLNPDKNPLLRWFIKKSFYAQFCAGENAVEVRRKIAQLKGIGFTGVMLCYAREVVLTEKQSRDLSEGKAMEETEDCINTQIIPWMEGSLNSIRMAEKGDFVAIKFTGAGSLALYHLSKGLAPSPFLDQAIHSICKLAQERGVRLAIDAEQDSLQKSIDDWTMRYAQQYNTTPGVATVHCTYQAYKKCMPAIVSKHLATAQEKGFTLGVKLVRGAYLGSDPRHLFHDTKAETDACYDAIASSVLTRQWGDVVIGQGTFPDVQLIIASHNADSVQRARAICEAGGAKTEVAFAQLLGMADEVSCDLVEASRAAQEKSLSGAASLPVYKYLCWGTTGECMKYLHRRAQENRDAVQRTRGDRDAMWTELVRRTKSLFGLV</sequence>
<feature type="domain" description="Proline dehydrogenase" evidence="7">
    <location>
        <begin position="81"/>
        <end position="404"/>
    </location>
</feature>
<dbReference type="GO" id="GO:0004657">
    <property type="term" value="F:proline dehydrogenase activity"/>
    <property type="evidence" value="ECO:0007669"/>
    <property type="project" value="UniProtKB-EC"/>
</dbReference>
<dbReference type="Pfam" id="PF01619">
    <property type="entry name" value="Pro_dh"/>
    <property type="match status" value="1"/>
</dbReference>
<keyword evidence="3 5" id="KW-0560">Oxidoreductase</keyword>
<dbReference type="EC" id="1.5.5.2" evidence="2 5"/>
<dbReference type="InterPro" id="IPR002872">
    <property type="entry name" value="Proline_DH_dom"/>
</dbReference>
<evidence type="ECO:0000313" key="9">
    <source>
        <dbReference type="Proteomes" id="UP000813444"/>
    </source>
</evidence>
<dbReference type="OrthoDB" id="5464at2759"/>
<keyword evidence="9" id="KW-1185">Reference proteome</keyword>
<comment type="caution">
    <text evidence="8">The sequence shown here is derived from an EMBL/GenBank/DDBJ whole genome shotgun (WGS) entry which is preliminary data.</text>
</comment>
<keyword evidence="4 5" id="KW-0642">Proline metabolism</keyword>
<keyword evidence="5" id="KW-0285">Flavoprotein</keyword>
<dbReference type="EMBL" id="JAGPNK010000009">
    <property type="protein sequence ID" value="KAH7313692.1"/>
    <property type="molecule type" value="Genomic_DNA"/>
</dbReference>
<name>A0A8K0STI4_9HYPO</name>
<organism evidence="8 9">
    <name type="scientific">Stachybotrys elegans</name>
    <dbReference type="NCBI Taxonomy" id="80388"/>
    <lineage>
        <taxon>Eukaryota</taxon>
        <taxon>Fungi</taxon>
        <taxon>Dikarya</taxon>
        <taxon>Ascomycota</taxon>
        <taxon>Pezizomycotina</taxon>
        <taxon>Sordariomycetes</taxon>
        <taxon>Hypocreomycetidae</taxon>
        <taxon>Hypocreales</taxon>
        <taxon>Stachybotryaceae</taxon>
        <taxon>Stachybotrys</taxon>
    </lineage>
</organism>
<dbReference type="PANTHER" id="PTHR13914:SF30">
    <property type="entry name" value="PROLINE DEHYDROGENASE"/>
    <property type="match status" value="1"/>
</dbReference>
<evidence type="ECO:0000256" key="3">
    <source>
        <dbReference type="ARBA" id="ARBA00023002"/>
    </source>
</evidence>
<dbReference type="InterPro" id="IPR015659">
    <property type="entry name" value="Proline_oxidase"/>
</dbReference>
<evidence type="ECO:0000256" key="1">
    <source>
        <dbReference type="ARBA" id="ARBA00005869"/>
    </source>
</evidence>
<comment type="cofactor">
    <cofactor evidence="5">
        <name>FAD</name>
        <dbReference type="ChEBI" id="CHEBI:57692"/>
    </cofactor>
</comment>
<comment type="catalytic activity">
    <reaction evidence="5">
        <text>L-proline + a quinone = (S)-1-pyrroline-5-carboxylate + a quinol + H(+)</text>
        <dbReference type="Rhea" id="RHEA:23784"/>
        <dbReference type="ChEBI" id="CHEBI:15378"/>
        <dbReference type="ChEBI" id="CHEBI:17388"/>
        <dbReference type="ChEBI" id="CHEBI:24646"/>
        <dbReference type="ChEBI" id="CHEBI:60039"/>
        <dbReference type="ChEBI" id="CHEBI:132124"/>
        <dbReference type="EC" id="1.5.5.2"/>
    </reaction>
</comment>
<evidence type="ECO:0000313" key="8">
    <source>
        <dbReference type="EMBL" id="KAH7313692.1"/>
    </source>
</evidence>